<organism evidence="2 3">
    <name type="scientific">Vigna mungo</name>
    <name type="common">Black gram</name>
    <name type="synonym">Phaseolus mungo</name>
    <dbReference type="NCBI Taxonomy" id="3915"/>
    <lineage>
        <taxon>Eukaryota</taxon>
        <taxon>Viridiplantae</taxon>
        <taxon>Streptophyta</taxon>
        <taxon>Embryophyta</taxon>
        <taxon>Tracheophyta</taxon>
        <taxon>Spermatophyta</taxon>
        <taxon>Magnoliopsida</taxon>
        <taxon>eudicotyledons</taxon>
        <taxon>Gunneridae</taxon>
        <taxon>Pentapetalae</taxon>
        <taxon>rosids</taxon>
        <taxon>fabids</taxon>
        <taxon>Fabales</taxon>
        <taxon>Fabaceae</taxon>
        <taxon>Papilionoideae</taxon>
        <taxon>50 kb inversion clade</taxon>
        <taxon>NPAAA clade</taxon>
        <taxon>indigoferoid/millettioid clade</taxon>
        <taxon>Phaseoleae</taxon>
        <taxon>Vigna</taxon>
    </lineage>
</organism>
<gene>
    <name evidence="2" type="ORF">V8G54_016014</name>
</gene>
<evidence type="ECO:0000313" key="2">
    <source>
        <dbReference type="EMBL" id="WVZ11484.1"/>
    </source>
</evidence>
<dbReference type="EMBL" id="CP144696">
    <property type="protein sequence ID" value="WVZ11484.1"/>
    <property type="molecule type" value="Genomic_DNA"/>
</dbReference>
<evidence type="ECO:0000313" key="3">
    <source>
        <dbReference type="Proteomes" id="UP001374535"/>
    </source>
</evidence>
<keyword evidence="1" id="KW-0732">Signal</keyword>
<evidence type="ECO:0000256" key="1">
    <source>
        <dbReference type="SAM" id="SignalP"/>
    </source>
</evidence>
<feature type="chain" id="PRO_5043050957" evidence="1">
    <location>
        <begin position="19"/>
        <end position="101"/>
    </location>
</feature>
<dbReference type="AlphaFoldDB" id="A0AAQ3RXE4"/>
<accession>A0AAQ3RXE4</accession>
<proteinExistence type="predicted"/>
<dbReference type="Proteomes" id="UP001374535">
    <property type="component" value="Chromosome 5"/>
</dbReference>
<protein>
    <submittedName>
        <fullName evidence="2">Uncharacterized protein</fullName>
    </submittedName>
</protein>
<keyword evidence="3" id="KW-1185">Reference proteome</keyword>
<reference evidence="2 3" key="1">
    <citation type="journal article" date="2023" name="Life. Sci Alliance">
        <title>Evolutionary insights into 3D genome organization and epigenetic landscape of Vigna mungo.</title>
        <authorList>
            <person name="Junaid A."/>
            <person name="Singh B."/>
            <person name="Bhatia S."/>
        </authorList>
    </citation>
    <scope>NUCLEOTIDE SEQUENCE [LARGE SCALE GENOMIC DNA]</scope>
    <source>
        <strain evidence="2">Urdbean</strain>
    </source>
</reference>
<name>A0AAQ3RXE4_VIGMU</name>
<feature type="signal peptide" evidence="1">
    <location>
        <begin position="1"/>
        <end position="18"/>
    </location>
</feature>
<sequence length="101" mass="11911">MVSYIRLLSHIFFFLSSATQVSLHLSVPLCTRKLRINITHSGCAESFQVKIRLHHYIPGYCRIWLMVFTRRKLKCIERNSKLKPRNHIHVGFPCFVLQSKN</sequence>